<gene>
    <name evidence="1" type="ORF">Y1Q_0008946</name>
</gene>
<protein>
    <submittedName>
        <fullName evidence="1">Uncharacterized protein</fullName>
    </submittedName>
</protein>
<keyword evidence="2" id="KW-1185">Reference proteome</keyword>
<accession>A0A151NKD8</accession>
<organism evidence="1 2">
    <name type="scientific">Alligator mississippiensis</name>
    <name type="common">American alligator</name>
    <dbReference type="NCBI Taxonomy" id="8496"/>
    <lineage>
        <taxon>Eukaryota</taxon>
        <taxon>Metazoa</taxon>
        <taxon>Chordata</taxon>
        <taxon>Craniata</taxon>
        <taxon>Vertebrata</taxon>
        <taxon>Euteleostomi</taxon>
        <taxon>Archelosauria</taxon>
        <taxon>Archosauria</taxon>
        <taxon>Crocodylia</taxon>
        <taxon>Alligatoridae</taxon>
        <taxon>Alligatorinae</taxon>
        <taxon>Alligator</taxon>
    </lineage>
</organism>
<comment type="caution">
    <text evidence="1">The sequence shown here is derived from an EMBL/GenBank/DDBJ whole genome shotgun (WGS) entry which is preliminary data.</text>
</comment>
<dbReference type="Proteomes" id="UP000050525">
    <property type="component" value="Unassembled WGS sequence"/>
</dbReference>
<dbReference type="AlphaFoldDB" id="A0A151NKD8"/>
<evidence type="ECO:0000313" key="2">
    <source>
        <dbReference type="Proteomes" id="UP000050525"/>
    </source>
</evidence>
<name>A0A151NKD8_ALLMI</name>
<proteinExistence type="predicted"/>
<sequence>MTTVTEKGNDSKLTYCLLHLRFFYTWRSPENMPEKKNEALYHLLISHGSYTLHHIILCCMRQSRNLNKAR</sequence>
<evidence type="ECO:0000313" key="1">
    <source>
        <dbReference type="EMBL" id="KYO37252.1"/>
    </source>
</evidence>
<reference evidence="1 2" key="1">
    <citation type="journal article" date="2012" name="Genome Biol.">
        <title>Sequencing three crocodilian genomes to illuminate the evolution of archosaurs and amniotes.</title>
        <authorList>
            <person name="St John J.A."/>
            <person name="Braun E.L."/>
            <person name="Isberg S.R."/>
            <person name="Miles L.G."/>
            <person name="Chong A.Y."/>
            <person name="Gongora J."/>
            <person name="Dalzell P."/>
            <person name="Moran C."/>
            <person name="Bed'hom B."/>
            <person name="Abzhanov A."/>
            <person name="Burgess S.C."/>
            <person name="Cooksey A.M."/>
            <person name="Castoe T.A."/>
            <person name="Crawford N.G."/>
            <person name="Densmore L.D."/>
            <person name="Drew J.C."/>
            <person name="Edwards S.V."/>
            <person name="Faircloth B.C."/>
            <person name="Fujita M.K."/>
            <person name="Greenwold M.J."/>
            <person name="Hoffmann F.G."/>
            <person name="Howard J.M."/>
            <person name="Iguchi T."/>
            <person name="Janes D.E."/>
            <person name="Khan S.Y."/>
            <person name="Kohno S."/>
            <person name="de Koning A.J."/>
            <person name="Lance S.L."/>
            <person name="McCarthy F.M."/>
            <person name="McCormack J.E."/>
            <person name="Merchant M.E."/>
            <person name="Peterson D.G."/>
            <person name="Pollock D.D."/>
            <person name="Pourmand N."/>
            <person name="Raney B.J."/>
            <person name="Roessler K.A."/>
            <person name="Sanford J.R."/>
            <person name="Sawyer R.H."/>
            <person name="Schmidt C.J."/>
            <person name="Triplett E.W."/>
            <person name="Tuberville T.D."/>
            <person name="Venegas-Anaya M."/>
            <person name="Howard J.T."/>
            <person name="Jarvis E.D."/>
            <person name="Guillette L.J.Jr."/>
            <person name="Glenn T.C."/>
            <person name="Green R.E."/>
            <person name="Ray D.A."/>
        </authorList>
    </citation>
    <scope>NUCLEOTIDE SEQUENCE [LARGE SCALE GENOMIC DNA]</scope>
    <source>
        <strain evidence="1">KSC_2009_1</strain>
    </source>
</reference>
<dbReference type="EMBL" id="AKHW03002792">
    <property type="protein sequence ID" value="KYO37252.1"/>
    <property type="molecule type" value="Genomic_DNA"/>
</dbReference>